<dbReference type="PANTHER" id="PTHR40388">
    <property type="entry name" value="BRYOPORIN"/>
    <property type="match status" value="1"/>
</dbReference>
<reference evidence="6" key="1">
    <citation type="submission" date="2025-08" db="UniProtKB">
        <authorList>
            <consortium name="Ensembl"/>
        </authorList>
    </citation>
    <scope>IDENTIFICATION</scope>
</reference>
<dbReference type="SUPFAM" id="SSF63724">
    <property type="entry name" value="Cytolysin/lectin"/>
    <property type="match status" value="1"/>
</dbReference>
<protein>
    <submittedName>
        <fullName evidence="6">Uncharacterized protein</fullName>
    </submittedName>
</protein>
<keyword evidence="4" id="KW-0472">Membrane</keyword>
<dbReference type="Gene3D" id="2.60.270.20">
    <property type="entry name" value="Cytolysin/lectin"/>
    <property type="match status" value="1"/>
</dbReference>
<keyword evidence="5" id="KW-0166">Nematocyst</keyword>
<dbReference type="AlphaFoldDB" id="A0A3Q3WIS5"/>
<proteinExistence type="predicted"/>
<evidence type="ECO:0000313" key="6">
    <source>
        <dbReference type="Ensembl" id="ENSMMOP00000008709.1"/>
    </source>
</evidence>
<evidence type="ECO:0000256" key="2">
    <source>
        <dbReference type="ARBA" id="ARBA00004532"/>
    </source>
</evidence>
<dbReference type="InterPro" id="IPR050677">
    <property type="entry name" value="Actinoporin_PFT"/>
</dbReference>
<keyword evidence="3" id="KW-1052">Target cell membrane</keyword>
<dbReference type="PANTHER" id="PTHR40388:SF2">
    <property type="entry name" value="ACTINOPORIN-LIKE PROTEIN"/>
    <property type="match status" value="1"/>
</dbReference>
<dbReference type="GO" id="GO:0044218">
    <property type="term" value="C:other organism cell membrane"/>
    <property type="evidence" value="ECO:0007669"/>
    <property type="project" value="UniProtKB-KW"/>
</dbReference>
<reference evidence="6" key="2">
    <citation type="submission" date="2025-09" db="UniProtKB">
        <authorList>
            <consortium name="Ensembl"/>
        </authorList>
    </citation>
    <scope>IDENTIFICATION</scope>
</reference>
<evidence type="ECO:0000256" key="5">
    <source>
        <dbReference type="ARBA" id="ARBA00023331"/>
    </source>
</evidence>
<keyword evidence="7" id="KW-1185">Reference proteome</keyword>
<sequence length="171" mass="18394">MDNAGVVGIGTGILDSGLTVSETFANALPTHRHIFHPKLHSYALFSKIANTAPGSLGIFTYDLLKNSTNESTERIVIMYKVLSNLNLKSNAYALGVFSVATECDRHLFHEMSKSTNTTFVRGLAKGPSLAYKSGTVTIRATVSNCYTPVMKVQVSEELSCLPSEQSSVSSA</sequence>
<evidence type="ECO:0000256" key="1">
    <source>
        <dbReference type="ARBA" id="ARBA00004175"/>
    </source>
</evidence>
<evidence type="ECO:0000256" key="3">
    <source>
        <dbReference type="ARBA" id="ARBA00022537"/>
    </source>
</evidence>
<keyword evidence="4" id="KW-1053">Target membrane</keyword>
<dbReference type="GO" id="GO:0042151">
    <property type="term" value="C:nematocyst"/>
    <property type="evidence" value="ECO:0007669"/>
    <property type="project" value="UniProtKB-SubCell"/>
</dbReference>
<evidence type="ECO:0000313" key="7">
    <source>
        <dbReference type="Proteomes" id="UP000261620"/>
    </source>
</evidence>
<accession>A0A3Q3WIS5</accession>
<dbReference type="Proteomes" id="UP000261620">
    <property type="component" value="Unplaced"/>
</dbReference>
<comment type="subcellular location">
    <subcellularLocation>
        <location evidence="2">Nematocyst</location>
    </subcellularLocation>
    <subcellularLocation>
        <location evidence="1">Target cell membrane</location>
    </subcellularLocation>
</comment>
<dbReference type="InterPro" id="IPR015926">
    <property type="entry name" value="Cytolysin/lectin"/>
</dbReference>
<dbReference type="Ensembl" id="ENSMMOT00000008865.1">
    <property type="protein sequence ID" value="ENSMMOP00000008709.1"/>
    <property type="gene ID" value="ENSMMOG00000006739.1"/>
</dbReference>
<evidence type="ECO:0000256" key="4">
    <source>
        <dbReference type="ARBA" id="ARBA00023298"/>
    </source>
</evidence>
<organism evidence="6 7">
    <name type="scientific">Mola mola</name>
    <name type="common">Ocean sunfish</name>
    <name type="synonym">Tetraodon mola</name>
    <dbReference type="NCBI Taxonomy" id="94237"/>
    <lineage>
        <taxon>Eukaryota</taxon>
        <taxon>Metazoa</taxon>
        <taxon>Chordata</taxon>
        <taxon>Craniata</taxon>
        <taxon>Vertebrata</taxon>
        <taxon>Euteleostomi</taxon>
        <taxon>Actinopterygii</taxon>
        <taxon>Neopterygii</taxon>
        <taxon>Teleostei</taxon>
        <taxon>Neoteleostei</taxon>
        <taxon>Acanthomorphata</taxon>
        <taxon>Eupercaria</taxon>
        <taxon>Tetraodontiformes</taxon>
        <taxon>Molidae</taxon>
        <taxon>Mola</taxon>
    </lineage>
</organism>
<name>A0A3Q3WIS5_MOLML</name>
<dbReference type="OMA" id="CNIHIAN"/>